<accession>A0ABS8P1Q4</accession>
<organism evidence="2 3">
    <name type="scientific">Actinomycetospora endophytica</name>
    <dbReference type="NCBI Taxonomy" id="2291215"/>
    <lineage>
        <taxon>Bacteria</taxon>
        <taxon>Bacillati</taxon>
        <taxon>Actinomycetota</taxon>
        <taxon>Actinomycetes</taxon>
        <taxon>Pseudonocardiales</taxon>
        <taxon>Pseudonocardiaceae</taxon>
        <taxon>Actinomycetospora</taxon>
    </lineage>
</organism>
<dbReference type="Gene3D" id="3.30.750.24">
    <property type="entry name" value="STAS domain"/>
    <property type="match status" value="1"/>
</dbReference>
<keyword evidence="3" id="KW-1185">Reference proteome</keyword>
<proteinExistence type="predicted"/>
<feature type="region of interest" description="Disordered" evidence="1">
    <location>
        <begin position="90"/>
        <end position="113"/>
    </location>
</feature>
<evidence type="ECO:0000256" key="1">
    <source>
        <dbReference type="SAM" id="MobiDB-lite"/>
    </source>
</evidence>
<reference evidence="2 3" key="1">
    <citation type="submission" date="2021-11" db="EMBL/GenBank/DDBJ databases">
        <title>Draft genome sequence of Actinomycetospora sp. SF1 isolated from the rhizosphere soil.</title>
        <authorList>
            <person name="Duangmal K."/>
            <person name="Chantavorakit T."/>
        </authorList>
    </citation>
    <scope>NUCLEOTIDE SEQUENCE [LARGE SCALE GENOMIC DNA]</scope>
    <source>
        <strain evidence="2 3">TBRC 5722</strain>
    </source>
</reference>
<dbReference type="Proteomes" id="UP001199469">
    <property type="component" value="Unassembled WGS sequence"/>
</dbReference>
<name>A0ABS8P1Q4_9PSEU</name>
<evidence type="ECO:0008006" key="4">
    <source>
        <dbReference type="Google" id="ProtNLM"/>
    </source>
</evidence>
<comment type="caution">
    <text evidence="2">The sequence shown here is derived from an EMBL/GenBank/DDBJ whole genome shotgun (WGS) entry which is preliminary data.</text>
</comment>
<evidence type="ECO:0000313" key="2">
    <source>
        <dbReference type="EMBL" id="MCD2192019.1"/>
    </source>
</evidence>
<sequence length="113" mass="12253">MTVAELLAHCRLLSDQGWRRVVIDASSVTGCDRAGLIGLVELQQGRGGLEVALTGVRWSQFFPALQATPLVELQATHRWIRALIDDEADDQDADVGHGGRHRADHVPTGHPVA</sequence>
<evidence type="ECO:0000313" key="3">
    <source>
        <dbReference type="Proteomes" id="UP001199469"/>
    </source>
</evidence>
<gene>
    <name evidence="2" type="ORF">LQ327_01260</name>
</gene>
<dbReference type="InterPro" id="IPR036513">
    <property type="entry name" value="STAS_dom_sf"/>
</dbReference>
<dbReference type="RefSeq" id="WP_230729710.1">
    <property type="nucleotide sequence ID" value="NZ_JAJNDB010000001.1"/>
</dbReference>
<dbReference type="EMBL" id="JAJNDB010000001">
    <property type="protein sequence ID" value="MCD2192019.1"/>
    <property type="molecule type" value="Genomic_DNA"/>
</dbReference>
<protein>
    <recommendedName>
        <fullName evidence="4">STAS domain-containing protein</fullName>
    </recommendedName>
</protein>